<dbReference type="InterPro" id="IPR002110">
    <property type="entry name" value="Ankyrin_rpt"/>
</dbReference>
<dbReference type="Gene3D" id="1.25.40.20">
    <property type="entry name" value="Ankyrin repeat-containing domain"/>
    <property type="match status" value="1"/>
</dbReference>
<proteinExistence type="predicted"/>
<dbReference type="PROSITE" id="PS50297">
    <property type="entry name" value="ANK_REP_REGION"/>
    <property type="match status" value="2"/>
</dbReference>
<feature type="region of interest" description="Disordered" evidence="2">
    <location>
        <begin position="1"/>
        <end position="35"/>
    </location>
</feature>
<keyword evidence="3" id="KW-1185">Reference proteome</keyword>
<reference evidence="3" key="1">
    <citation type="journal article" date="2021" name="Nat. Commun.">
        <title>Genomic analyses provide insights into spinach domestication and the genetic basis of agronomic traits.</title>
        <authorList>
            <person name="Cai X."/>
            <person name="Sun X."/>
            <person name="Xu C."/>
            <person name="Sun H."/>
            <person name="Wang X."/>
            <person name="Ge C."/>
            <person name="Zhang Z."/>
            <person name="Wang Q."/>
            <person name="Fei Z."/>
            <person name="Jiao C."/>
            <person name="Wang Q."/>
        </authorList>
    </citation>
    <scope>NUCLEOTIDE SEQUENCE [LARGE SCALE GENOMIC DNA]</scope>
    <source>
        <strain evidence="3">cv. Varoflay</strain>
    </source>
</reference>
<accession>A0ABM3R4B3</accession>
<feature type="compositionally biased region" description="Polar residues" evidence="2">
    <location>
        <begin position="17"/>
        <end position="35"/>
    </location>
</feature>
<dbReference type="PANTHER" id="PTHR24121">
    <property type="entry name" value="NO MECHANORECEPTOR POTENTIAL C, ISOFORM D-RELATED"/>
    <property type="match status" value="1"/>
</dbReference>
<evidence type="ECO:0000256" key="1">
    <source>
        <dbReference type="PROSITE-ProRule" id="PRU00023"/>
    </source>
</evidence>
<dbReference type="PROSITE" id="PS50088">
    <property type="entry name" value="ANK_REPEAT"/>
    <property type="match status" value="2"/>
</dbReference>
<gene>
    <name evidence="4" type="primary">LOC130465640</name>
</gene>
<dbReference type="InterPro" id="IPR036770">
    <property type="entry name" value="Ankyrin_rpt-contain_sf"/>
</dbReference>
<feature type="repeat" description="ANK" evidence="1">
    <location>
        <begin position="96"/>
        <end position="128"/>
    </location>
</feature>
<feature type="repeat" description="ANK" evidence="1">
    <location>
        <begin position="130"/>
        <end position="155"/>
    </location>
</feature>
<evidence type="ECO:0000256" key="2">
    <source>
        <dbReference type="SAM" id="MobiDB-lite"/>
    </source>
</evidence>
<dbReference type="GeneID" id="130465640"/>
<dbReference type="Pfam" id="PF12796">
    <property type="entry name" value="Ank_2"/>
    <property type="match status" value="1"/>
</dbReference>
<dbReference type="Proteomes" id="UP000813463">
    <property type="component" value="Chromosome 1"/>
</dbReference>
<evidence type="ECO:0000313" key="4">
    <source>
        <dbReference type="RefSeq" id="XP_056690455.1"/>
    </source>
</evidence>
<name>A0ABM3R4B3_SPIOL</name>
<evidence type="ECO:0008006" key="5">
    <source>
        <dbReference type="Google" id="ProtNLM"/>
    </source>
</evidence>
<keyword evidence="1" id="KW-0040">ANK repeat</keyword>
<dbReference type="SUPFAM" id="SSF48403">
    <property type="entry name" value="Ankyrin repeat"/>
    <property type="match status" value="1"/>
</dbReference>
<sequence length="155" mass="16579">MGGSDNSESDWRRPQKSNKAATTSGSSDQPSSETAVINGETHLPLEDEANGKYMPVKLYRAAANKDDADHFVHVIEEIAAEKSLDLSQIIQQVTPLGNTLLHVAASHGNEESVNLLITASPFLIAKQNFVGDTAFHLAARAGHQLVITTLLHGGL</sequence>
<organism evidence="3 4">
    <name type="scientific">Spinacia oleracea</name>
    <name type="common">Spinach</name>
    <dbReference type="NCBI Taxonomy" id="3562"/>
    <lineage>
        <taxon>Eukaryota</taxon>
        <taxon>Viridiplantae</taxon>
        <taxon>Streptophyta</taxon>
        <taxon>Embryophyta</taxon>
        <taxon>Tracheophyta</taxon>
        <taxon>Spermatophyta</taxon>
        <taxon>Magnoliopsida</taxon>
        <taxon>eudicotyledons</taxon>
        <taxon>Gunneridae</taxon>
        <taxon>Pentapetalae</taxon>
        <taxon>Caryophyllales</taxon>
        <taxon>Chenopodiaceae</taxon>
        <taxon>Chenopodioideae</taxon>
        <taxon>Anserineae</taxon>
        <taxon>Spinacia</taxon>
    </lineage>
</organism>
<evidence type="ECO:0000313" key="3">
    <source>
        <dbReference type="Proteomes" id="UP000813463"/>
    </source>
</evidence>
<protein>
    <recommendedName>
        <fullName evidence="5">PGG domain-containing protein</fullName>
    </recommendedName>
</protein>
<dbReference type="PANTHER" id="PTHR24121:SF22">
    <property type="entry name" value="PROTEIN ACCELERATED CELL DEATH 6-LIKE"/>
    <property type="match status" value="1"/>
</dbReference>
<reference evidence="4" key="2">
    <citation type="submission" date="2025-08" db="UniProtKB">
        <authorList>
            <consortium name="RefSeq"/>
        </authorList>
    </citation>
    <scope>IDENTIFICATION</scope>
    <source>
        <tissue evidence="4">Leaf</tissue>
    </source>
</reference>
<dbReference type="RefSeq" id="XP_056690455.1">
    <property type="nucleotide sequence ID" value="XM_056834477.1"/>
</dbReference>